<evidence type="ECO:0000313" key="2">
    <source>
        <dbReference type="Proteomes" id="UP000466586"/>
    </source>
</evidence>
<keyword evidence="2" id="KW-1185">Reference proteome</keyword>
<proteinExistence type="predicted"/>
<reference evidence="1 2" key="1">
    <citation type="submission" date="2019-11" db="EMBL/GenBank/DDBJ databases">
        <title>Pedobacter sp. HMF7647 Genome sequencing and assembly.</title>
        <authorList>
            <person name="Kang H."/>
            <person name="Kim H."/>
            <person name="Joh K."/>
        </authorList>
    </citation>
    <scope>NUCLEOTIDE SEQUENCE [LARGE SCALE GENOMIC DNA]</scope>
    <source>
        <strain evidence="1 2">HMF7647</strain>
    </source>
</reference>
<protein>
    <submittedName>
        <fullName evidence="1">Uncharacterized protein</fullName>
    </submittedName>
</protein>
<dbReference type="Proteomes" id="UP000466586">
    <property type="component" value="Unassembled WGS sequence"/>
</dbReference>
<dbReference type="AlphaFoldDB" id="A0A7K1Y505"/>
<organism evidence="1 2">
    <name type="scientific">Hufsiella arboris</name>
    <dbReference type="NCBI Taxonomy" id="2695275"/>
    <lineage>
        <taxon>Bacteria</taxon>
        <taxon>Pseudomonadati</taxon>
        <taxon>Bacteroidota</taxon>
        <taxon>Sphingobacteriia</taxon>
        <taxon>Sphingobacteriales</taxon>
        <taxon>Sphingobacteriaceae</taxon>
        <taxon>Hufsiella</taxon>
    </lineage>
</organism>
<name>A0A7K1Y505_9SPHI</name>
<evidence type="ECO:0000313" key="1">
    <source>
        <dbReference type="EMBL" id="MXV49666.1"/>
    </source>
</evidence>
<dbReference type="RefSeq" id="WP_160842840.1">
    <property type="nucleotide sequence ID" value="NZ_WVHT01000001.1"/>
</dbReference>
<accession>A0A7K1Y505</accession>
<dbReference type="EMBL" id="WVHT01000001">
    <property type="protein sequence ID" value="MXV49666.1"/>
    <property type="molecule type" value="Genomic_DNA"/>
</dbReference>
<comment type="caution">
    <text evidence="1">The sequence shown here is derived from an EMBL/GenBank/DDBJ whole genome shotgun (WGS) entry which is preliminary data.</text>
</comment>
<gene>
    <name evidence="1" type="ORF">GS399_01680</name>
</gene>
<sequence>MIQIKYKPLFSIEFPHTFYKSGKSPDLIVQPTKSSQKLISTMGLHFLQTEFGGKLYAKVKTQANKDFIQNPLAEGLKFTFLLKLKNSFFQNISNLNLLKPLGNHYYFNNLVNNLSTANKPLLVSNATSKIVSDADLLPFASGSFSSAQSNTAATQTGRLEFLDSGESFQQELSNSNNIFNHSFDLHKFSGGRTRFLVDGAEKALFYSIDAGEQADTFGIIEIFYKNSLPAEYQFQATDHSITTKNYEIPFTNRATKWRYIITRKFNPAITSVTVGKTNGSPINFSLAGGTPEGVFIASSNNALPLTEEPVTGIKLSDNTNKVIIANLPNPPLNLIKTEGADTFSDILITI</sequence>